<dbReference type="AlphaFoldDB" id="A0A2A4FQ22"/>
<keyword evidence="7" id="KW-1185">Reference proteome</keyword>
<evidence type="ECO:0000256" key="2">
    <source>
        <dbReference type="ARBA" id="ARBA00022803"/>
    </source>
</evidence>
<dbReference type="Pfam" id="PF13432">
    <property type="entry name" value="TPR_16"/>
    <property type="match status" value="2"/>
</dbReference>
<dbReference type="Gene3D" id="1.25.40.10">
    <property type="entry name" value="Tetratricopeptide repeat domain"/>
    <property type="match status" value="3"/>
</dbReference>
<dbReference type="SUPFAM" id="SSF54001">
    <property type="entry name" value="Cysteine proteinases"/>
    <property type="match status" value="1"/>
</dbReference>
<dbReference type="EMBL" id="NWUF01000044">
    <property type="protein sequence ID" value="PCE39814.1"/>
    <property type="molecule type" value="Genomic_DNA"/>
</dbReference>
<dbReference type="SMART" id="SM00028">
    <property type="entry name" value="TPR"/>
    <property type="match status" value="9"/>
</dbReference>
<dbReference type="KEGG" id="rdi:CMV14_08735"/>
<feature type="domain" description="DUF3857" evidence="5">
    <location>
        <begin position="65"/>
        <end position="221"/>
    </location>
</feature>
<evidence type="ECO:0000256" key="4">
    <source>
        <dbReference type="SAM" id="SignalP"/>
    </source>
</evidence>
<dbReference type="Gene3D" id="2.60.40.3140">
    <property type="match status" value="1"/>
</dbReference>
<dbReference type="PANTHER" id="PTHR44858">
    <property type="entry name" value="TETRATRICOPEPTIDE REPEAT PROTEIN 6"/>
    <property type="match status" value="1"/>
</dbReference>
<dbReference type="OrthoDB" id="98874at2"/>
<sequence>MRFWIGWMLVLGWMTPALAGDQVEFGPPPAWVKPVAVPQAADLPAQGGISYLLLDEQIDFQAKQTSVYAESIFRINTADGLSAGNISLGWEPQTQRLIVHRLTIQRGKQTIDVLKSGQQFTVLRRESNLESAMLDGVLTANIQPEGLQVGDIVHLVTTHVMADPVLGGHAERARRATNAGGVAREHIRAQWPAAFPIRVQQTPDWPAAPPRRAGNRIEVELTLDRAKPVILTKGAPDRYRQPRMIEFSSFGSWAELADLFVPLYDKAALIPADSPLRAEIERIRRASPDPVKRTEAALMLVQGQVRYVALLMGAGGYTPADASTTWSRRFGDCKAKSALLIAILRALDIAAEPVLVDSDGGDGFDQRLPRAGLFDHVIVRATVAGKNYWLDGTRSGDRRLDQLATPDYGWGLPLTKDAALVRMVPEQLALPETESSLHIDAHAGRTKPAPARAEILFRGDYAYSMSVAIADMNDETRERWLRDYWKRRYDFIAVGTVTQSYDADRREQRLAMEGIATLEWDGGAYWLTDSRLGYDKVDFERSAAEDRAAPYAVNFPSYTLLRETIILPPGVVPDNPNVEAIAGAIRHSRKGTLKGNILSVETVQQSLAPEFPASEAAAAQKTIRALADRYVALRIAQPQSAALGENQAPETSDQFVERGLQLLDRNDLDGAVAAFNAALERDPRNADALAARGFIFAWRKDFAAATRDFNAAAVLDPDNTYLVRSRGYLAYAEGRPADALRYFSRVLEEFPDDDTVRGWRAFVYRDLGNYEAALREADLTTKSLPRWSDLYTLRASIHRLTGKPELAIAEARALVAAKPGDGQAHALAANIYRWGGRREDALREIGRAIEIEPTADFYLDRMGIRGRADVAGKLADADAALRIDPKNFEAWYGKAIVQRSAGNHSGMVETLSAALRKLPGNLDLISLRGQAYFLDGRKQEALRDFAMARAAAKTATDLNTVCWDNATADVDLPAALADCDAAIAKDPDDFAPHDSRAVVLLKMGRLDDAIAGFDTALAMKPDTAESLLGRAIAWSRKGDARRAEADRAAALAKDSDIVETYRNYGLELNGTGGERKRPAPSTAP</sequence>
<keyword evidence="2 3" id="KW-0802">TPR repeat</keyword>
<accession>A0A2A4FQ22</accession>
<dbReference type="PANTHER" id="PTHR44858:SF1">
    <property type="entry name" value="UDP-N-ACETYLGLUCOSAMINE--PEPTIDE N-ACETYLGLUCOSAMINYLTRANSFERASE SPINDLY-RELATED"/>
    <property type="match status" value="1"/>
</dbReference>
<feature type="repeat" description="TPR" evidence="3">
    <location>
        <begin position="652"/>
        <end position="685"/>
    </location>
</feature>
<dbReference type="Gene3D" id="3.10.620.30">
    <property type="match status" value="1"/>
</dbReference>
<evidence type="ECO:0000256" key="1">
    <source>
        <dbReference type="ARBA" id="ARBA00022737"/>
    </source>
</evidence>
<keyword evidence="1" id="KW-0677">Repeat</keyword>
<dbReference type="InterPro" id="IPR011990">
    <property type="entry name" value="TPR-like_helical_dom_sf"/>
</dbReference>
<name>A0A2A4FQ22_9SPHN</name>
<feature type="chain" id="PRO_5013354145" description="DUF3857 domain-containing protein" evidence="4">
    <location>
        <begin position="20"/>
        <end position="1084"/>
    </location>
</feature>
<proteinExistence type="predicted"/>
<dbReference type="InterPro" id="IPR019734">
    <property type="entry name" value="TPR_rpt"/>
</dbReference>
<dbReference type="Pfam" id="PF12969">
    <property type="entry name" value="DUF3857"/>
    <property type="match status" value="1"/>
</dbReference>
<dbReference type="Proteomes" id="UP000218934">
    <property type="component" value="Unassembled WGS sequence"/>
</dbReference>
<evidence type="ECO:0000259" key="5">
    <source>
        <dbReference type="Pfam" id="PF12969"/>
    </source>
</evidence>
<protein>
    <recommendedName>
        <fullName evidence="5">DUF3857 domain-containing protein</fullName>
    </recommendedName>
</protein>
<dbReference type="SUPFAM" id="SSF48452">
    <property type="entry name" value="TPR-like"/>
    <property type="match status" value="2"/>
</dbReference>
<reference evidence="6 7" key="1">
    <citation type="submission" date="2017-09" db="EMBL/GenBank/DDBJ databases">
        <title>The Catabolism of 3,6-Dichlorosalicylic acid is Initiated by the Cytochrome P450 Monooxygenase DsmABC in Rhizorhabdus dicambivorans Ndbn-20.</title>
        <authorList>
            <person name="Na L."/>
        </authorList>
    </citation>
    <scope>NUCLEOTIDE SEQUENCE [LARGE SCALE GENOMIC DNA]</scope>
    <source>
        <strain evidence="6 7">Ndbn-20m</strain>
    </source>
</reference>
<evidence type="ECO:0000313" key="6">
    <source>
        <dbReference type="EMBL" id="PCE39814.1"/>
    </source>
</evidence>
<feature type="signal peptide" evidence="4">
    <location>
        <begin position="1"/>
        <end position="19"/>
    </location>
</feature>
<dbReference type="RefSeq" id="WP_066969722.1">
    <property type="nucleotide sequence ID" value="NZ_CP023449.1"/>
</dbReference>
<dbReference type="InterPro" id="IPR050498">
    <property type="entry name" value="Ycf3"/>
</dbReference>
<feature type="repeat" description="TPR" evidence="3">
    <location>
        <begin position="686"/>
        <end position="719"/>
    </location>
</feature>
<dbReference type="PROSITE" id="PS50005">
    <property type="entry name" value="TPR"/>
    <property type="match status" value="2"/>
</dbReference>
<evidence type="ECO:0000256" key="3">
    <source>
        <dbReference type="PROSITE-ProRule" id="PRU00339"/>
    </source>
</evidence>
<keyword evidence="4" id="KW-0732">Signal</keyword>
<dbReference type="Pfam" id="PF14559">
    <property type="entry name" value="TPR_19"/>
    <property type="match status" value="1"/>
</dbReference>
<evidence type="ECO:0000313" key="7">
    <source>
        <dbReference type="Proteomes" id="UP000218934"/>
    </source>
</evidence>
<comment type="caution">
    <text evidence="6">The sequence shown here is derived from an EMBL/GenBank/DDBJ whole genome shotgun (WGS) entry which is preliminary data.</text>
</comment>
<dbReference type="InterPro" id="IPR038765">
    <property type="entry name" value="Papain-like_cys_pep_sf"/>
</dbReference>
<dbReference type="InterPro" id="IPR024618">
    <property type="entry name" value="DUF3857"/>
</dbReference>
<organism evidence="6 7">
    <name type="scientific">Rhizorhabdus dicambivorans</name>
    <dbReference type="NCBI Taxonomy" id="1850238"/>
    <lineage>
        <taxon>Bacteria</taxon>
        <taxon>Pseudomonadati</taxon>
        <taxon>Pseudomonadota</taxon>
        <taxon>Alphaproteobacteria</taxon>
        <taxon>Sphingomonadales</taxon>
        <taxon>Sphingomonadaceae</taxon>
        <taxon>Rhizorhabdus</taxon>
    </lineage>
</organism>
<gene>
    <name evidence="6" type="ORF">COO09_23485</name>
</gene>